<keyword evidence="5" id="KW-0255">Endonuclease</keyword>
<comment type="similarity">
    <text evidence="1">Belongs to the type-I restriction system S methylase family.</text>
</comment>
<gene>
    <name evidence="5" type="ORF">I8J29_22675</name>
</gene>
<dbReference type="CDD" id="cd17253">
    <property type="entry name" value="RMtype1_S_Eco933I-TRD2-CR2_like"/>
    <property type="match status" value="1"/>
</dbReference>
<accession>A0ABS3WFH5</accession>
<reference evidence="5 6" key="1">
    <citation type="submission" date="2021-03" db="EMBL/GenBank/DDBJ databases">
        <title>Paenibacillus artemisicola MWE-103 whole genome sequence.</title>
        <authorList>
            <person name="Ham Y.J."/>
        </authorList>
    </citation>
    <scope>NUCLEOTIDE SEQUENCE [LARGE SCALE GENOMIC DNA]</scope>
    <source>
        <strain evidence="5 6">MWE-103</strain>
    </source>
</reference>
<protein>
    <submittedName>
        <fullName evidence="5">Restriction endonuclease subunit S</fullName>
        <ecNumber evidence="5">3.1.21.-</ecNumber>
    </submittedName>
</protein>
<feature type="domain" description="Type I restriction modification DNA specificity" evidence="4">
    <location>
        <begin position="220"/>
        <end position="376"/>
    </location>
</feature>
<keyword evidence="5" id="KW-0540">Nuclease</keyword>
<evidence type="ECO:0000256" key="2">
    <source>
        <dbReference type="ARBA" id="ARBA00022747"/>
    </source>
</evidence>
<sequence>MNWTSKKLKRIIKYPLAYGVLKPDRYLGPNSVPLIRIMDIIGHNQVADKGFEMISPQINQEFKRTILKKGDVVLSVVGTIGKVFIVNDFLEGFNLSRALARIQLRSNFDPQYIMYYFQSKLFENQSQLIAYGSAQKVLNLGDLDNFKIPLPNNIDEQRAVVSFLNHNINKLDELIIKKKNMIELLKEYRQAIIDEAVTKGLDSNAPMKESGVKWLGKVPAHWEVKRLKFIADVRSGVTKGKDLTDKEVIELPYLRVANVQDGYLDLTDVANIQVAQGEEKRYQLKYGDVLMNEGGDYDKLGRGAKWEAQIELCLHQNHVFAVRPKVLMHSDWLDLITSTSYAKFYFMMHSKQSTNLASISSSSIKELPIILPPDEELDRLIKYTRNKIHGVDSLSLKVKLQLEKLLEYRQSLISKAVIGKIDVREFSKEGVQ</sequence>
<dbReference type="RefSeq" id="WP_208849749.1">
    <property type="nucleotide sequence ID" value="NZ_JAGGDJ010000026.1"/>
</dbReference>
<evidence type="ECO:0000256" key="1">
    <source>
        <dbReference type="ARBA" id="ARBA00010923"/>
    </source>
</evidence>
<dbReference type="Pfam" id="PF01420">
    <property type="entry name" value="Methylase_S"/>
    <property type="match status" value="2"/>
</dbReference>
<evidence type="ECO:0000259" key="4">
    <source>
        <dbReference type="Pfam" id="PF01420"/>
    </source>
</evidence>
<name>A0ABS3WFH5_9BACL</name>
<dbReference type="SUPFAM" id="SSF116734">
    <property type="entry name" value="DNA methylase specificity domain"/>
    <property type="match status" value="2"/>
</dbReference>
<dbReference type="Gene3D" id="3.90.220.20">
    <property type="entry name" value="DNA methylase specificity domains"/>
    <property type="match status" value="2"/>
</dbReference>
<keyword evidence="2" id="KW-0680">Restriction system</keyword>
<dbReference type="PANTHER" id="PTHR30408">
    <property type="entry name" value="TYPE-1 RESTRICTION ENZYME ECOKI SPECIFICITY PROTEIN"/>
    <property type="match status" value="1"/>
</dbReference>
<evidence type="ECO:0000256" key="3">
    <source>
        <dbReference type="ARBA" id="ARBA00023125"/>
    </source>
</evidence>
<keyword evidence="5" id="KW-0378">Hydrolase</keyword>
<dbReference type="EC" id="3.1.21.-" evidence="5"/>
<organism evidence="5 6">
    <name type="scientific">Paenibacillus artemisiicola</name>
    <dbReference type="NCBI Taxonomy" id="1172618"/>
    <lineage>
        <taxon>Bacteria</taxon>
        <taxon>Bacillati</taxon>
        <taxon>Bacillota</taxon>
        <taxon>Bacilli</taxon>
        <taxon>Bacillales</taxon>
        <taxon>Paenibacillaceae</taxon>
        <taxon>Paenibacillus</taxon>
    </lineage>
</organism>
<comment type="caution">
    <text evidence="5">The sequence shown here is derived from an EMBL/GenBank/DDBJ whole genome shotgun (WGS) entry which is preliminary data.</text>
</comment>
<dbReference type="Gene3D" id="1.10.287.1120">
    <property type="entry name" value="Bipartite methylase S protein"/>
    <property type="match status" value="1"/>
</dbReference>
<keyword evidence="6" id="KW-1185">Reference proteome</keyword>
<dbReference type="InterPro" id="IPR044946">
    <property type="entry name" value="Restrct_endonuc_typeI_TRD_sf"/>
</dbReference>
<dbReference type="CDD" id="cd17256">
    <property type="entry name" value="RMtype1_S_EcoJA65PI-TRD1-CR1_like"/>
    <property type="match status" value="1"/>
</dbReference>
<keyword evidence="3" id="KW-0238">DNA-binding</keyword>
<dbReference type="InterPro" id="IPR000055">
    <property type="entry name" value="Restrct_endonuc_typeI_TRD"/>
</dbReference>
<dbReference type="GO" id="GO:0016787">
    <property type="term" value="F:hydrolase activity"/>
    <property type="evidence" value="ECO:0007669"/>
    <property type="project" value="UniProtKB-KW"/>
</dbReference>
<dbReference type="PANTHER" id="PTHR30408:SF12">
    <property type="entry name" value="TYPE I RESTRICTION ENZYME MJAVIII SPECIFICITY SUBUNIT"/>
    <property type="match status" value="1"/>
</dbReference>
<evidence type="ECO:0000313" key="5">
    <source>
        <dbReference type="EMBL" id="MBO7747013.1"/>
    </source>
</evidence>
<dbReference type="Proteomes" id="UP000670947">
    <property type="component" value="Unassembled WGS sequence"/>
</dbReference>
<proteinExistence type="inferred from homology"/>
<evidence type="ECO:0000313" key="6">
    <source>
        <dbReference type="Proteomes" id="UP000670947"/>
    </source>
</evidence>
<dbReference type="InterPro" id="IPR052021">
    <property type="entry name" value="Type-I_RS_S_subunit"/>
</dbReference>
<feature type="domain" description="Type I restriction modification DNA specificity" evidence="4">
    <location>
        <begin position="44"/>
        <end position="183"/>
    </location>
</feature>
<dbReference type="EMBL" id="JAGGDJ010000026">
    <property type="protein sequence ID" value="MBO7747013.1"/>
    <property type="molecule type" value="Genomic_DNA"/>
</dbReference>
<dbReference type="GO" id="GO:0004519">
    <property type="term" value="F:endonuclease activity"/>
    <property type="evidence" value="ECO:0007669"/>
    <property type="project" value="UniProtKB-KW"/>
</dbReference>